<keyword evidence="2" id="KW-1185">Reference proteome</keyword>
<evidence type="ECO:0000313" key="1">
    <source>
        <dbReference type="EMBL" id="WQF86824.1"/>
    </source>
</evidence>
<protein>
    <submittedName>
        <fullName evidence="1">Uncharacterized protein</fullName>
    </submittedName>
</protein>
<name>A0AAX4IUG4_9PEZI</name>
<sequence length="89" mass="10347">MISEEQRSKRRREARKDFYIIIDKIRAKPDFQNFLLPPTPQELISAASSGPIIVVNTSYIRCDAFLIDTHAIWLLRLPRLKLSDFEGES</sequence>
<dbReference type="KEGG" id="cdet:87948338"/>
<dbReference type="GeneID" id="87948338"/>
<accession>A0AAX4IUG4</accession>
<organism evidence="1 2">
    <name type="scientific">Colletotrichum destructivum</name>
    <dbReference type="NCBI Taxonomy" id="34406"/>
    <lineage>
        <taxon>Eukaryota</taxon>
        <taxon>Fungi</taxon>
        <taxon>Dikarya</taxon>
        <taxon>Ascomycota</taxon>
        <taxon>Pezizomycotina</taxon>
        <taxon>Sordariomycetes</taxon>
        <taxon>Hypocreomycetidae</taxon>
        <taxon>Glomerellales</taxon>
        <taxon>Glomerellaceae</taxon>
        <taxon>Colletotrichum</taxon>
        <taxon>Colletotrichum destructivum species complex</taxon>
    </lineage>
</organism>
<dbReference type="RefSeq" id="XP_062784045.1">
    <property type="nucleotide sequence ID" value="XM_062927994.1"/>
</dbReference>
<dbReference type="Proteomes" id="UP001322277">
    <property type="component" value="Chromosome 7"/>
</dbReference>
<reference evidence="2" key="1">
    <citation type="journal article" date="2023" name="bioRxiv">
        <title>Complete genome of the Medicago anthracnose fungus, Colletotrichum destructivum, reveals a mini-chromosome-like region within a core chromosome.</title>
        <authorList>
            <person name="Lapalu N."/>
            <person name="Simon A."/>
            <person name="Lu A."/>
            <person name="Plaumann P.-L."/>
            <person name="Amselem J."/>
            <person name="Pigne S."/>
            <person name="Auger A."/>
            <person name="Koch C."/>
            <person name="Dallery J.-F."/>
            <person name="O'Connell R.J."/>
        </authorList>
    </citation>
    <scope>NUCLEOTIDE SEQUENCE [LARGE SCALE GENOMIC DNA]</scope>
    <source>
        <strain evidence="2">CBS 520.97</strain>
    </source>
</reference>
<gene>
    <name evidence="1" type="ORF">CDEST_11838</name>
</gene>
<evidence type="ECO:0000313" key="2">
    <source>
        <dbReference type="Proteomes" id="UP001322277"/>
    </source>
</evidence>
<proteinExistence type="predicted"/>
<dbReference type="AlphaFoldDB" id="A0AAX4IUG4"/>
<dbReference type="EMBL" id="CP137311">
    <property type="protein sequence ID" value="WQF86824.1"/>
    <property type="molecule type" value="Genomic_DNA"/>
</dbReference>